<evidence type="ECO:0000256" key="1">
    <source>
        <dbReference type="SAM" id="MobiDB-lite"/>
    </source>
</evidence>
<name>A0A8S9MQZ7_BRACR</name>
<dbReference type="EMBL" id="QGKW02000007">
    <property type="protein sequence ID" value="KAF2620887.1"/>
    <property type="molecule type" value="Genomic_DNA"/>
</dbReference>
<protein>
    <submittedName>
        <fullName evidence="2">Uncharacterized protein</fullName>
    </submittedName>
</protein>
<feature type="compositionally biased region" description="Polar residues" evidence="1">
    <location>
        <begin position="74"/>
        <end position="84"/>
    </location>
</feature>
<comment type="caution">
    <text evidence="2">The sequence shown here is derived from an EMBL/GenBank/DDBJ whole genome shotgun (WGS) entry which is preliminary data.</text>
</comment>
<dbReference type="Proteomes" id="UP000712281">
    <property type="component" value="Unassembled WGS sequence"/>
</dbReference>
<accession>A0A8S9MQZ7</accession>
<sequence length="424" mass="47027">MFHHVRERMKLRITLKKKSDPGKFAIPCVVKGIEFPHALCDTGASHGNDLGYIAACHCGAGYETEYSELIDTHTVSSIDSNESPTTDERYPTSLNGKQPVDHFTSTDECYPDFAFQQPNNRGRDDYSIGSWADSGFHESFAVENVILDPNENPTEEYDEDYWKERAIEIAMQDDRYPCHSFNNTSPSSIDEFYSASVDSHPHPAKRSFASIDATYGTSIDIKAATFEKEKGNIPIPSIGLPIPMDSDGHAGAIDGRILQVSREDIADILQVANGPDNLFMQQRNIPDNNLAVPDENPRANTTGIGSHQSCRPVGQASIDKVASTSLDRKIEYGVYRDESGYARSVAGEMIHVTKDNIRKILERASLFEESHICLPEHATSFTPTRLAPEIYTKDEINEMVIGICGAQEKLGDELKTLVDDTWTG</sequence>
<organism evidence="2 3">
    <name type="scientific">Brassica cretica</name>
    <name type="common">Mustard</name>
    <dbReference type="NCBI Taxonomy" id="69181"/>
    <lineage>
        <taxon>Eukaryota</taxon>
        <taxon>Viridiplantae</taxon>
        <taxon>Streptophyta</taxon>
        <taxon>Embryophyta</taxon>
        <taxon>Tracheophyta</taxon>
        <taxon>Spermatophyta</taxon>
        <taxon>Magnoliopsida</taxon>
        <taxon>eudicotyledons</taxon>
        <taxon>Gunneridae</taxon>
        <taxon>Pentapetalae</taxon>
        <taxon>rosids</taxon>
        <taxon>malvids</taxon>
        <taxon>Brassicales</taxon>
        <taxon>Brassicaceae</taxon>
        <taxon>Brassiceae</taxon>
        <taxon>Brassica</taxon>
    </lineage>
</organism>
<evidence type="ECO:0000313" key="2">
    <source>
        <dbReference type="EMBL" id="KAF2620887.1"/>
    </source>
</evidence>
<dbReference type="AlphaFoldDB" id="A0A8S9MQZ7"/>
<feature type="region of interest" description="Disordered" evidence="1">
    <location>
        <begin position="74"/>
        <end position="95"/>
    </location>
</feature>
<reference evidence="2" key="1">
    <citation type="submission" date="2019-12" db="EMBL/GenBank/DDBJ databases">
        <title>Genome sequencing and annotation of Brassica cretica.</title>
        <authorList>
            <person name="Studholme D.J."/>
            <person name="Sarris P.F."/>
        </authorList>
    </citation>
    <scope>NUCLEOTIDE SEQUENCE</scope>
    <source>
        <strain evidence="2">PFS-001/15</strain>
        <tissue evidence="2">Leaf</tissue>
    </source>
</reference>
<proteinExistence type="predicted"/>
<gene>
    <name evidence="2" type="ORF">F2Q68_00039924</name>
</gene>
<evidence type="ECO:0000313" key="3">
    <source>
        <dbReference type="Proteomes" id="UP000712281"/>
    </source>
</evidence>